<sequence>MATYRGTQFESELYQFLTNFLGSVRIRTPSYPPASNGMLRRFHRPLKISIKWHGTERWITTLPVFLLGIRFCPKEDLGAFRAELLYEKDFASS</sequence>
<proteinExistence type="predicted"/>
<dbReference type="PANTHER" id="PTHR38681:SF1">
    <property type="entry name" value="RETROVIRUS-RELATED POL POLYPROTEIN FROM TRANSPOSON 412-LIKE PROTEIN"/>
    <property type="match status" value="1"/>
</dbReference>
<name>A0A8X6I233_TRICU</name>
<evidence type="ECO:0000313" key="2">
    <source>
        <dbReference type="Proteomes" id="UP000887116"/>
    </source>
</evidence>
<gene>
    <name evidence="1" type="ORF">TNCT_627861</name>
</gene>
<dbReference type="InterPro" id="IPR012337">
    <property type="entry name" value="RNaseH-like_sf"/>
</dbReference>
<dbReference type="SUPFAM" id="SSF53098">
    <property type="entry name" value="Ribonuclease H-like"/>
    <property type="match status" value="1"/>
</dbReference>
<evidence type="ECO:0008006" key="3">
    <source>
        <dbReference type="Google" id="ProtNLM"/>
    </source>
</evidence>
<dbReference type="OrthoDB" id="775972at2759"/>
<dbReference type="InterPro" id="IPR036397">
    <property type="entry name" value="RNaseH_sf"/>
</dbReference>
<comment type="caution">
    <text evidence="1">The sequence shown here is derived from an EMBL/GenBank/DDBJ whole genome shotgun (WGS) entry which is preliminary data.</text>
</comment>
<dbReference type="EMBL" id="BMAO01030665">
    <property type="protein sequence ID" value="GFQ69465.1"/>
    <property type="molecule type" value="Genomic_DNA"/>
</dbReference>
<dbReference type="AlphaFoldDB" id="A0A8X6I233"/>
<accession>A0A8X6I233</accession>
<keyword evidence="2" id="KW-1185">Reference proteome</keyword>
<dbReference type="Gene3D" id="3.30.420.10">
    <property type="entry name" value="Ribonuclease H-like superfamily/Ribonuclease H"/>
    <property type="match status" value="1"/>
</dbReference>
<evidence type="ECO:0000313" key="1">
    <source>
        <dbReference type="EMBL" id="GFQ69465.1"/>
    </source>
</evidence>
<dbReference type="Proteomes" id="UP000887116">
    <property type="component" value="Unassembled WGS sequence"/>
</dbReference>
<dbReference type="GO" id="GO:0003676">
    <property type="term" value="F:nucleic acid binding"/>
    <property type="evidence" value="ECO:0007669"/>
    <property type="project" value="InterPro"/>
</dbReference>
<organism evidence="1 2">
    <name type="scientific">Trichonephila clavata</name>
    <name type="common">Joro spider</name>
    <name type="synonym">Nephila clavata</name>
    <dbReference type="NCBI Taxonomy" id="2740835"/>
    <lineage>
        <taxon>Eukaryota</taxon>
        <taxon>Metazoa</taxon>
        <taxon>Ecdysozoa</taxon>
        <taxon>Arthropoda</taxon>
        <taxon>Chelicerata</taxon>
        <taxon>Arachnida</taxon>
        <taxon>Araneae</taxon>
        <taxon>Araneomorphae</taxon>
        <taxon>Entelegynae</taxon>
        <taxon>Araneoidea</taxon>
        <taxon>Nephilidae</taxon>
        <taxon>Trichonephila</taxon>
    </lineage>
</organism>
<protein>
    <recommendedName>
        <fullName evidence="3">Integrase catalytic domain-containing protein</fullName>
    </recommendedName>
</protein>
<reference evidence="1" key="1">
    <citation type="submission" date="2020-07" db="EMBL/GenBank/DDBJ databases">
        <title>Multicomponent nature underlies the extraordinary mechanical properties of spider dragline silk.</title>
        <authorList>
            <person name="Kono N."/>
            <person name="Nakamura H."/>
            <person name="Mori M."/>
            <person name="Yoshida Y."/>
            <person name="Ohtoshi R."/>
            <person name="Malay A.D."/>
            <person name="Moran D.A.P."/>
            <person name="Tomita M."/>
            <person name="Numata K."/>
            <person name="Arakawa K."/>
        </authorList>
    </citation>
    <scope>NUCLEOTIDE SEQUENCE</scope>
</reference>
<dbReference type="PANTHER" id="PTHR38681">
    <property type="entry name" value="RETROVIRUS-RELATED POL POLYPROTEIN FROM TRANSPOSON 412-LIKE PROTEIN-RELATED"/>
    <property type="match status" value="1"/>
</dbReference>